<protein>
    <submittedName>
        <fullName evidence="5">Biotin-dependent carboxyltransferase family protein</fullName>
    </submittedName>
</protein>
<dbReference type="EMBL" id="JBHSKS010000002">
    <property type="protein sequence ID" value="MFC5190927.1"/>
    <property type="molecule type" value="Genomic_DNA"/>
</dbReference>
<proteinExistence type="predicted"/>
<keyword evidence="3" id="KW-0067">ATP-binding</keyword>
<keyword evidence="6" id="KW-1185">Reference proteome</keyword>
<dbReference type="PANTHER" id="PTHR43309:SF3">
    <property type="entry name" value="5-OXOPROLINASE SUBUNIT C"/>
    <property type="match status" value="1"/>
</dbReference>
<dbReference type="InterPro" id="IPR003778">
    <property type="entry name" value="CT_A_B"/>
</dbReference>
<evidence type="ECO:0000256" key="2">
    <source>
        <dbReference type="ARBA" id="ARBA00022801"/>
    </source>
</evidence>
<dbReference type="InterPro" id="IPR052708">
    <property type="entry name" value="PxpC"/>
</dbReference>
<name>A0ABW0BT53_9BACT</name>
<evidence type="ECO:0000313" key="6">
    <source>
        <dbReference type="Proteomes" id="UP001596163"/>
    </source>
</evidence>
<sequence>MNKEKGSALILRTGPGSSIQDQGRFLGSHYGIPSSGVMDQKSLRWVNHVLQNSPNDAVLEISSPGFTIQFDCTTLISIAGATSVVKVNSKEEGNPSLIGIQAGDILEIGGFITGSRIYLGIKGGFLSPLFLGSRSFFLPVTGQSMLKKGDILEYDSFIPFSKSPAQAKPRWSSSWLEEFDVKAFPGPDWNLLSPDQQEKIRKTEFHLSKLSNRMGIQLEELVENTLPEMPTNPVFPGTIQLTSGGKLLLLMRDAGVTGGYPRILQLPDESVSLLSQKSPGQSIRFIIKDF</sequence>
<dbReference type="SMART" id="SM00797">
    <property type="entry name" value="AHS2"/>
    <property type="match status" value="1"/>
</dbReference>
<dbReference type="Pfam" id="PF02626">
    <property type="entry name" value="CT_A_B"/>
    <property type="match status" value="1"/>
</dbReference>
<comment type="caution">
    <text evidence="5">The sequence shown here is derived from an EMBL/GenBank/DDBJ whole genome shotgun (WGS) entry which is preliminary data.</text>
</comment>
<dbReference type="Gene3D" id="2.40.100.10">
    <property type="entry name" value="Cyclophilin-like"/>
    <property type="match status" value="1"/>
</dbReference>
<gene>
    <name evidence="5" type="ORF">ACFPIK_04055</name>
</gene>
<dbReference type="PANTHER" id="PTHR43309">
    <property type="entry name" value="5-OXOPROLINASE SUBUNIT C"/>
    <property type="match status" value="1"/>
</dbReference>
<evidence type="ECO:0000259" key="4">
    <source>
        <dbReference type="SMART" id="SM00797"/>
    </source>
</evidence>
<dbReference type="InterPro" id="IPR029000">
    <property type="entry name" value="Cyclophilin-like_dom_sf"/>
</dbReference>
<dbReference type="RefSeq" id="WP_377912478.1">
    <property type="nucleotide sequence ID" value="NZ_JBHSKS010000002.1"/>
</dbReference>
<evidence type="ECO:0000256" key="1">
    <source>
        <dbReference type="ARBA" id="ARBA00022741"/>
    </source>
</evidence>
<feature type="domain" description="Carboxyltransferase" evidence="4">
    <location>
        <begin position="29"/>
        <end position="290"/>
    </location>
</feature>
<keyword evidence="1" id="KW-0547">Nucleotide-binding</keyword>
<reference evidence="6" key="1">
    <citation type="journal article" date="2019" name="Int. J. Syst. Evol. Microbiol.">
        <title>The Global Catalogue of Microorganisms (GCM) 10K type strain sequencing project: providing services to taxonomists for standard genome sequencing and annotation.</title>
        <authorList>
            <consortium name="The Broad Institute Genomics Platform"/>
            <consortium name="The Broad Institute Genome Sequencing Center for Infectious Disease"/>
            <person name="Wu L."/>
            <person name="Ma J."/>
        </authorList>
    </citation>
    <scope>NUCLEOTIDE SEQUENCE [LARGE SCALE GENOMIC DNA]</scope>
    <source>
        <strain evidence="6">CGMCC 1.7030</strain>
    </source>
</reference>
<evidence type="ECO:0000313" key="5">
    <source>
        <dbReference type="EMBL" id="MFC5190927.1"/>
    </source>
</evidence>
<accession>A0ABW0BT53</accession>
<evidence type="ECO:0000256" key="3">
    <source>
        <dbReference type="ARBA" id="ARBA00022840"/>
    </source>
</evidence>
<dbReference type="Proteomes" id="UP001596163">
    <property type="component" value="Unassembled WGS sequence"/>
</dbReference>
<organism evidence="5 6">
    <name type="scientific">Algoriphagus aquatilis</name>
    <dbReference type="NCBI Taxonomy" id="490186"/>
    <lineage>
        <taxon>Bacteria</taxon>
        <taxon>Pseudomonadati</taxon>
        <taxon>Bacteroidota</taxon>
        <taxon>Cytophagia</taxon>
        <taxon>Cytophagales</taxon>
        <taxon>Cyclobacteriaceae</taxon>
        <taxon>Algoriphagus</taxon>
    </lineage>
</organism>
<keyword evidence="2" id="KW-0378">Hydrolase</keyword>